<dbReference type="Pfam" id="PF04149">
    <property type="entry name" value="DUF397"/>
    <property type="match status" value="1"/>
</dbReference>
<dbReference type="Proteomes" id="UP000587462">
    <property type="component" value="Unassembled WGS sequence"/>
</dbReference>
<protein>
    <submittedName>
        <fullName evidence="2">DUF397 domain-containing protein</fullName>
    </submittedName>
</protein>
<keyword evidence="3" id="KW-1185">Reference proteome</keyword>
<reference evidence="2 3" key="1">
    <citation type="submission" date="2020-04" db="EMBL/GenBank/DDBJ databases">
        <title>Draft Genome Sequence of Streptomyces morookaense DSM 40503, an 8-azaguanine-producing strain.</title>
        <authorList>
            <person name="Qi J."/>
            <person name="Gao J.-M."/>
        </authorList>
    </citation>
    <scope>NUCLEOTIDE SEQUENCE [LARGE SCALE GENOMIC DNA]</scope>
    <source>
        <strain evidence="2 3">DSM 40503</strain>
    </source>
</reference>
<dbReference type="RefSeq" id="WP_171083980.1">
    <property type="nucleotide sequence ID" value="NZ_BNBU01000008.1"/>
</dbReference>
<dbReference type="InterPro" id="IPR007278">
    <property type="entry name" value="DUF397"/>
</dbReference>
<name>A0A7Y7E9B6_STRMO</name>
<evidence type="ECO:0000259" key="1">
    <source>
        <dbReference type="Pfam" id="PF04149"/>
    </source>
</evidence>
<sequence>MVFDNGVPAAGISGVEWIKSRASMGGGNCVELAKLPNGAVAMRNSRHPEGPALVYTREEVAAFLDGAKKNEFDHLMS</sequence>
<dbReference type="AlphaFoldDB" id="A0A7Y7E9B6"/>
<evidence type="ECO:0000313" key="3">
    <source>
        <dbReference type="Proteomes" id="UP000587462"/>
    </source>
</evidence>
<accession>A0A7Y7E9B6</accession>
<gene>
    <name evidence="2" type="ORF">HG542_21685</name>
</gene>
<feature type="domain" description="DUF397" evidence="1">
    <location>
        <begin position="16"/>
        <end position="68"/>
    </location>
</feature>
<organism evidence="2 3">
    <name type="scientific">Streptomyces morookaense</name>
    <name type="common">Streptoverticillium morookaense</name>
    <dbReference type="NCBI Taxonomy" id="1970"/>
    <lineage>
        <taxon>Bacteria</taxon>
        <taxon>Bacillati</taxon>
        <taxon>Actinomycetota</taxon>
        <taxon>Actinomycetes</taxon>
        <taxon>Kitasatosporales</taxon>
        <taxon>Streptomycetaceae</taxon>
        <taxon>Streptomyces</taxon>
    </lineage>
</organism>
<evidence type="ECO:0000313" key="2">
    <source>
        <dbReference type="EMBL" id="NVK80252.1"/>
    </source>
</evidence>
<dbReference type="EMBL" id="JABBXF010000049">
    <property type="protein sequence ID" value="NVK80252.1"/>
    <property type="molecule type" value="Genomic_DNA"/>
</dbReference>
<comment type="caution">
    <text evidence="2">The sequence shown here is derived from an EMBL/GenBank/DDBJ whole genome shotgun (WGS) entry which is preliminary data.</text>
</comment>
<proteinExistence type="predicted"/>